<evidence type="ECO:0000259" key="2">
    <source>
        <dbReference type="PROSITE" id="PS51340"/>
    </source>
</evidence>
<dbReference type="GO" id="GO:0030170">
    <property type="term" value="F:pyridoxal phosphate binding"/>
    <property type="evidence" value="ECO:0007669"/>
    <property type="project" value="InterPro"/>
</dbReference>
<organism evidence="3 4">
    <name type="scientific">Actinacidiphila yanglinensis</name>
    <dbReference type="NCBI Taxonomy" id="310779"/>
    <lineage>
        <taxon>Bacteria</taxon>
        <taxon>Bacillati</taxon>
        <taxon>Actinomycetota</taxon>
        <taxon>Actinomycetes</taxon>
        <taxon>Kitasatosporales</taxon>
        <taxon>Streptomycetaceae</taxon>
        <taxon>Actinacidiphila</taxon>
    </lineage>
</organism>
<gene>
    <name evidence="3" type="ORF">SAMN05216223_13534</name>
</gene>
<dbReference type="Pfam" id="PF03476">
    <property type="entry name" value="MOSC_N"/>
    <property type="match status" value="1"/>
</dbReference>
<dbReference type="SUPFAM" id="SSF50800">
    <property type="entry name" value="PK beta-barrel domain-like"/>
    <property type="match status" value="1"/>
</dbReference>
<feature type="domain" description="MOSC" evidence="2">
    <location>
        <begin position="123"/>
        <end position="293"/>
    </location>
</feature>
<dbReference type="Pfam" id="PF03473">
    <property type="entry name" value="MOSC"/>
    <property type="match status" value="1"/>
</dbReference>
<dbReference type="InterPro" id="IPR005302">
    <property type="entry name" value="MoCF_Sase_C"/>
</dbReference>
<keyword evidence="4" id="KW-1185">Reference proteome</keyword>
<sequence length="302" mass="32062">MRPGAQEGEPESAPRPEPGHGAVAELRRYPVKSMLGESVLAADVGARGLPHDRELALVHRDTGKVASAKNPRMWRALLALSAHATPAAVRITLPDGKALWSTDADVDDRLSELLARPVVLTGRPPTGAVLDRARPEEVLSDGVAAEVSVEVSTLGGAAPEGTFFDFAPLHLITTSTLRSIGASGPRGTVEVERYRPNIVVDTAGPGFVENDWLGRDLRIGERLTLRVIARSPRCAIPTLEHGGLPRDTEALRVPAARNRVIPLDGADPQPCAGVYAQVLRPGRIAVGDRLVVLPDSGRPEPA</sequence>
<proteinExistence type="predicted"/>
<dbReference type="EMBL" id="FNVU01000035">
    <property type="protein sequence ID" value="SEG95918.1"/>
    <property type="molecule type" value="Genomic_DNA"/>
</dbReference>
<dbReference type="InterPro" id="IPR005303">
    <property type="entry name" value="MOCOS_middle"/>
</dbReference>
<dbReference type="Proteomes" id="UP000236754">
    <property type="component" value="Unassembled WGS sequence"/>
</dbReference>
<dbReference type="GO" id="GO:0030151">
    <property type="term" value="F:molybdenum ion binding"/>
    <property type="evidence" value="ECO:0007669"/>
    <property type="project" value="InterPro"/>
</dbReference>
<evidence type="ECO:0000313" key="3">
    <source>
        <dbReference type="EMBL" id="SEG95918.1"/>
    </source>
</evidence>
<dbReference type="Gene3D" id="2.40.33.20">
    <property type="entry name" value="PK beta-barrel domain-like"/>
    <property type="match status" value="1"/>
</dbReference>
<name>A0A1H6EDL7_9ACTN</name>
<reference evidence="3 4" key="1">
    <citation type="submission" date="2016-10" db="EMBL/GenBank/DDBJ databases">
        <authorList>
            <person name="de Groot N.N."/>
        </authorList>
    </citation>
    <scope>NUCLEOTIDE SEQUENCE [LARGE SCALE GENOMIC DNA]</scope>
    <source>
        <strain evidence="3 4">CGMCC 4.2023</strain>
    </source>
</reference>
<accession>A0A1H6EDL7</accession>
<dbReference type="InterPro" id="IPR011037">
    <property type="entry name" value="Pyrv_Knase-like_insert_dom_sf"/>
</dbReference>
<dbReference type="GO" id="GO:0003824">
    <property type="term" value="F:catalytic activity"/>
    <property type="evidence" value="ECO:0007669"/>
    <property type="project" value="InterPro"/>
</dbReference>
<evidence type="ECO:0000256" key="1">
    <source>
        <dbReference type="SAM" id="MobiDB-lite"/>
    </source>
</evidence>
<evidence type="ECO:0000313" key="4">
    <source>
        <dbReference type="Proteomes" id="UP000236754"/>
    </source>
</evidence>
<dbReference type="AlphaFoldDB" id="A0A1H6EDL7"/>
<protein>
    <recommendedName>
        <fullName evidence="2">MOSC domain-containing protein</fullName>
    </recommendedName>
</protein>
<feature type="region of interest" description="Disordered" evidence="1">
    <location>
        <begin position="1"/>
        <end position="22"/>
    </location>
</feature>
<dbReference type="PROSITE" id="PS51340">
    <property type="entry name" value="MOSC"/>
    <property type="match status" value="1"/>
</dbReference>